<organism evidence="1 2">
    <name type="scientific">Paenarthrobacter nitroguajacolicus</name>
    <name type="common">Arthrobacter nitroguajacolicus</name>
    <dbReference type="NCBI Taxonomy" id="211146"/>
    <lineage>
        <taxon>Bacteria</taxon>
        <taxon>Bacillati</taxon>
        <taxon>Actinomycetota</taxon>
        <taxon>Actinomycetes</taxon>
        <taxon>Micrococcales</taxon>
        <taxon>Micrococcaceae</taxon>
        <taxon>Paenarthrobacter</taxon>
    </lineage>
</organism>
<name>A0A558GMI8_PAENT</name>
<proteinExistence type="predicted"/>
<dbReference type="RefSeq" id="WP_144653221.1">
    <property type="nucleotide sequence ID" value="NZ_VNFK01000028.1"/>
</dbReference>
<protein>
    <submittedName>
        <fullName evidence="1">Uncharacterized protein</fullName>
    </submittedName>
</protein>
<gene>
    <name evidence="1" type="ORF">FQP90_22120</name>
</gene>
<dbReference type="OrthoDB" id="4134660at2"/>
<dbReference type="AlphaFoldDB" id="A0A558GMI8"/>
<evidence type="ECO:0000313" key="1">
    <source>
        <dbReference type="EMBL" id="TVU58100.1"/>
    </source>
</evidence>
<dbReference type="Proteomes" id="UP000316500">
    <property type="component" value="Unassembled WGS sequence"/>
</dbReference>
<sequence>MSADNQGVTAAERSWAVDFSARIHNKHAAELNELRTAMTEAPRRGEPRHLGRRQHRLGPLQSFEDASVQLTMVAESVELGWFTVGPAPAGMCLTVSIAAHQKDTGIQTSLPLTECDAWLQALLGGQWMLHAYRCGCATGAASENVVSYRLYLDAARKPIRKPEEVLADACLPLQP</sequence>
<reference evidence="1 2" key="1">
    <citation type="submission" date="2019-07" db="EMBL/GenBank/DDBJ databases">
        <title>Diversity of Bacteria from Kongsfjorden, Arctic.</title>
        <authorList>
            <person name="Yu Y."/>
        </authorList>
    </citation>
    <scope>NUCLEOTIDE SEQUENCE [LARGE SCALE GENOMIC DNA]</scope>
    <source>
        <strain evidence="1 2">SM1928</strain>
    </source>
</reference>
<comment type="caution">
    <text evidence="1">The sequence shown here is derived from an EMBL/GenBank/DDBJ whole genome shotgun (WGS) entry which is preliminary data.</text>
</comment>
<evidence type="ECO:0000313" key="2">
    <source>
        <dbReference type="Proteomes" id="UP000316500"/>
    </source>
</evidence>
<dbReference type="EMBL" id="VNFK01000028">
    <property type="protein sequence ID" value="TVU58100.1"/>
    <property type="molecule type" value="Genomic_DNA"/>
</dbReference>
<accession>A0A558GMI8</accession>